<dbReference type="GO" id="GO:0006310">
    <property type="term" value="P:DNA recombination"/>
    <property type="evidence" value="ECO:0007669"/>
    <property type="project" value="UniProtKB-KW"/>
</dbReference>
<dbReference type="SUPFAM" id="SSF100939">
    <property type="entry name" value="SPOC domain-like"/>
    <property type="match status" value="1"/>
</dbReference>
<dbReference type="GO" id="GO:0016787">
    <property type="term" value="F:hydrolase activity"/>
    <property type="evidence" value="ECO:0007669"/>
    <property type="project" value="UniProtKB-KW"/>
</dbReference>
<dbReference type="SMART" id="SM00559">
    <property type="entry name" value="Ku78"/>
    <property type="match status" value="1"/>
</dbReference>
<dbReference type="GO" id="GO:0042162">
    <property type="term" value="F:telomeric DNA binding"/>
    <property type="evidence" value="ECO:0007669"/>
    <property type="project" value="InterPro"/>
</dbReference>
<keyword evidence="19" id="KW-1185">Reference proteome</keyword>
<dbReference type="RefSeq" id="XP_019017643.1">
    <property type="nucleotide sequence ID" value="XM_019161189.1"/>
</dbReference>
<dbReference type="GO" id="GO:0000723">
    <property type="term" value="P:telomere maintenance"/>
    <property type="evidence" value="ECO:0007669"/>
    <property type="project" value="InterPro"/>
</dbReference>
<dbReference type="Gene3D" id="3.40.50.410">
    <property type="entry name" value="von Willebrand factor, type A domain"/>
    <property type="match status" value="1"/>
</dbReference>
<evidence type="ECO:0000256" key="12">
    <source>
        <dbReference type="ARBA" id="ARBA00023125"/>
    </source>
</evidence>
<gene>
    <name evidence="18" type="ORF">PICMEDRAFT_16398</name>
</gene>
<dbReference type="Pfam" id="PF02735">
    <property type="entry name" value="Ku"/>
    <property type="match status" value="1"/>
</dbReference>
<evidence type="ECO:0000256" key="8">
    <source>
        <dbReference type="ARBA" id="ARBA00022801"/>
    </source>
</evidence>
<keyword evidence="6" id="KW-0547">Nucleotide-binding</keyword>
<dbReference type="InterPro" id="IPR016194">
    <property type="entry name" value="SPOC-like_C_dom_sf"/>
</dbReference>
<dbReference type="GO" id="GO:0000781">
    <property type="term" value="C:chromosome, telomeric region"/>
    <property type="evidence" value="ECO:0007669"/>
    <property type="project" value="UniProtKB-SubCell"/>
</dbReference>
<dbReference type="PIRSF" id="PIRSF003033">
    <property type="entry name" value="Ku70"/>
    <property type="match status" value="1"/>
</dbReference>
<keyword evidence="11" id="KW-0779">Telomere</keyword>
<dbReference type="EMBL" id="KV454003">
    <property type="protein sequence ID" value="ODQ46530.1"/>
    <property type="molecule type" value="Genomic_DNA"/>
</dbReference>
<feature type="compositionally biased region" description="Basic and acidic residues" evidence="16">
    <location>
        <begin position="523"/>
        <end position="533"/>
    </location>
</feature>
<keyword evidence="12" id="KW-0238">DNA-binding</keyword>
<dbReference type="PANTHER" id="PTHR12604">
    <property type="entry name" value="KU AUTOANTIGEN DNA HELICASE"/>
    <property type="match status" value="1"/>
</dbReference>
<proteinExistence type="inferred from homology"/>
<evidence type="ECO:0000256" key="14">
    <source>
        <dbReference type="ARBA" id="ARBA00023204"/>
    </source>
</evidence>
<dbReference type="Gene3D" id="2.40.290.10">
    <property type="match status" value="1"/>
</dbReference>
<evidence type="ECO:0000256" key="7">
    <source>
        <dbReference type="ARBA" id="ARBA00022763"/>
    </source>
</evidence>
<reference evidence="18 19" key="1">
    <citation type="journal article" date="2016" name="Proc. Natl. Acad. Sci. U.S.A.">
        <title>Comparative genomics of biotechnologically important yeasts.</title>
        <authorList>
            <person name="Riley R."/>
            <person name="Haridas S."/>
            <person name="Wolfe K.H."/>
            <person name="Lopes M.R."/>
            <person name="Hittinger C.T."/>
            <person name="Goeker M."/>
            <person name="Salamov A.A."/>
            <person name="Wisecaver J.H."/>
            <person name="Long T.M."/>
            <person name="Calvey C.H."/>
            <person name="Aerts A.L."/>
            <person name="Barry K.W."/>
            <person name="Choi C."/>
            <person name="Clum A."/>
            <person name="Coughlan A.Y."/>
            <person name="Deshpande S."/>
            <person name="Douglass A.P."/>
            <person name="Hanson S.J."/>
            <person name="Klenk H.-P."/>
            <person name="LaButti K.M."/>
            <person name="Lapidus A."/>
            <person name="Lindquist E.A."/>
            <person name="Lipzen A.M."/>
            <person name="Meier-Kolthoff J.P."/>
            <person name="Ohm R.A."/>
            <person name="Otillar R.P."/>
            <person name="Pangilinan J.L."/>
            <person name="Peng Y."/>
            <person name="Rokas A."/>
            <person name="Rosa C.A."/>
            <person name="Scheuner C."/>
            <person name="Sibirny A.A."/>
            <person name="Slot J.C."/>
            <person name="Stielow J.B."/>
            <person name="Sun H."/>
            <person name="Kurtzman C.P."/>
            <person name="Blackwell M."/>
            <person name="Grigoriev I.V."/>
            <person name="Jeffries T.W."/>
        </authorList>
    </citation>
    <scope>NUCLEOTIDE SEQUENCE [LARGE SCALE GENOMIC DNA]</scope>
    <source>
        <strain evidence="18 19">NRRL Y-2026</strain>
    </source>
</reference>
<feature type="domain" description="Ku" evidence="17">
    <location>
        <begin position="324"/>
        <end position="477"/>
    </location>
</feature>
<evidence type="ECO:0000256" key="11">
    <source>
        <dbReference type="ARBA" id="ARBA00022895"/>
    </source>
</evidence>
<evidence type="ECO:0000313" key="19">
    <source>
        <dbReference type="Proteomes" id="UP000094455"/>
    </source>
</evidence>
<comment type="similarity">
    <text evidence="3">Belongs to the ku70 family.</text>
</comment>
<dbReference type="GO" id="GO:0003678">
    <property type="term" value="F:DNA helicase activity"/>
    <property type="evidence" value="ECO:0007669"/>
    <property type="project" value="UniProtKB-EC"/>
</dbReference>
<keyword evidence="9" id="KW-0347">Helicase</keyword>
<dbReference type="GO" id="GO:0003684">
    <property type="term" value="F:damaged DNA binding"/>
    <property type="evidence" value="ECO:0007669"/>
    <property type="project" value="InterPro"/>
</dbReference>
<protein>
    <recommendedName>
        <fullName evidence="4">DNA helicase</fullName>
        <ecNumber evidence="4">3.6.4.12</ecNumber>
    </recommendedName>
</protein>
<keyword evidence="14" id="KW-0234">DNA repair</keyword>
<evidence type="ECO:0000256" key="1">
    <source>
        <dbReference type="ARBA" id="ARBA00004123"/>
    </source>
</evidence>
<keyword evidence="7" id="KW-0227">DNA damage</keyword>
<evidence type="ECO:0000256" key="4">
    <source>
        <dbReference type="ARBA" id="ARBA00012551"/>
    </source>
</evidence>
<evidence type="ECO:0000259" key="17">
    <source>
        <dbReference type="SMART" id="SM00559"/>
    </source>
</evidence>
<dbReference type="InterPro" id="IPR006164">
    <property type="entry name" value="DNA_bd_Ku70/Ku80"/>
</dbReference>
<dbReference type="EC" id="3.6.4.12" evidence="4"/>
<dbReference type="SUPFAM" id="SSF53300">
    <property type="entry name" value="vWA-like"/>
    <property type="match status" value="1"/>
</dbReference>
<keyword evidence="5" id="KW-0158">Chromosome</keyword>
<dbReference type="STRING" id="763406.A0A1E3NK85"/>
<dbReference type="GeneID" id="30177876"/>
<dbReference type="AlphaFoldDB" id="A0A1E3NK85"/>
<keyword evidence="8" id="KW-0378">Hydrolase</keyword>
<dbReference type="Proteomes" id="UP000094455">
    <property type="component" value="Unassembled WGS sequence"/>
</dbReference>
<evidence type="ECO:0000256" key="5">
    <source>
        <dbReference type="ARBA" id="ARBA00022454"/>
    </source>
</evidence>
<organism evidence="18 19">
    <name type="scientific">Pichia membranifaciens NRRL Y-2026</name>
    <dbReference type="NCBI Taxonomy" id="763406"/>
    <lineage>
        <taxon>Eukaryota</taxon>
        <taxon>Fungi</taxon>
        <taxon>Dikarya</taxon>
        <taxon>Ascomycota</taxon>
        <taxon>Saccharomycotina</taxon>
        <taxon>Pichiomycetes</taxon>
        <taxon>Pichiales</taxon>
        <taxon>Pichiaceae</taxon>
        <taxon>Pichia</taxon>
    </lineage>
</organism>
<evidence type="ECO:0000256" key="15">
    <source>
        <dbReference type="ARBA" id="ARBA00023242"/>
    </source>
</evidence>
<feature type="region of interest" description="Disordered" evidence="16">
    <location>
        <begin position="523"/>
        <end position="547"/>
    </location>
</feature>
<dbReference type="GO" id="GO:0003690">
    <property type="term" value="F:double-stranded DNA binding"/>
    <property type="evidence" value="ECO:0007669"/>
    <property type="project" value="TreeGrafter"/>
</dbReference>
<keyword evidence="15" id="KW-0539">Nucleus</keyword>
<dbReference type="InterPro" id="IPR036465">
    <property type="entry name" value="vWFA_dom_sf"/>
</dbReference>
<dbReference type="PANTHER" id="PTHR12604:SF2">
    <property type="entry name" value="X-RAY REPAIR CROSS-COMPLEMENTING PROTEIN 6"/>
    <property type="match status" value="1"/>
</dbReference>
<sequence>MNKSSIDDYDENEDEAVNNFKIHEGIILAVHLTNSLTEKMTAIFSTFLNLLITLTKTMPNTGLGLYIFNCAKKSEASKDGNVDTPEGVFRVFRLQDLNQGMLKTLDRYLKNAIPTETVVNLSFNNTEKWNSLLPIKDVDVNASFGPSLYGMLQQTLLDFTNIPIRTEEYTSKKVFFFTDCQTPFNGKESIKQKIHNKLRDLNDFKITIYPFILKNEESEDAKMASHQIDEFKQLFDFPMDTDLEAKKYLPAISEISLETLEEKIVKHATVRRTAFQCPLIFGDVKIIVRGINPFTTTEWKKVKFYNIENRLKYVKKRNIPNSGDNEADTADIKKVYQVADQYMGMEEKIQTECMKFGESEKPILHVVGTRKFKYFNSSSIISKAVFVIAGDDEELESSNSLDNFAALYRSLCKKKMMILCWGMPRKTSYPRFFYLIPTGITENFGLKFEKYPHALAMVEVPFGNEVRKAPEYINKLDSLSELDDTHILDKLIEKLTLDGFEAFSNPSLSWKFKVMEDHILQREVPRSETRAESNEEEEEESSNFGEQQLELDEMYQQMLLLRRKINKDESLQSLVKELQSRYNRVSNYNELKRTSDDVKSEKLSAKKSRGLKFSDPLTDAKAIIFYRECGLQNCTNDVLRNYIKSKGGLIKIGKTKGDMIDNVVAFLKSNQLL</sequence>
<dbReference type="GO" id="GO:0005524">
    <property type="term" value="F:ATP binding"/>
    <property type="evidence" value="ECO:0007669"/>
    <property type="project" value="UniProtKB-KW"/>
</dbReference>
<evidence type="ECO:0000313" key="18">
    <source>
        <dbReference type="EMBL" id="ODQ46530.1"/>
    </source>
</evidence>
<evidence type="ECO:0000256" key="10">
    <source>
        <dbReference type="ARBA" id="ARBA00022840"/>
    </source>
</evidence>
<accession>A0A1E3NK85</accession>
<dbReference type="GO" id="GO:0006303">
    <property type="term" value="P:double-strand break repair via nonhomologous end joining"/>
    <property type="evidence" value="ECO:0007669"/>
    <property type="project" value="InterPro"/>
</dbReference>
<keyword evidence="10" id="KW-0067">ATP-binding</keyword>
<evidence type="ECO:0000256" key="13">
    <source>
        <dbReference type="ARBA" id="ARBA00023172"/>
    </source>
</evidence>
<evidence type="ECO:0000256" key="2">
    <source>
        <dbReference type="ARBA" id="ARBA00004574"/>
    </source>
</evidence>
<comment type="subcellular location">
    <subcellularLocation>
        <location evidence="2">Chromosome</location>
        <location evidence="2">Telomere</location>
    </subcellularLocation>
    <subcellularLocation>
        <location evidence="1">Nucleus</location>
    </subcellularLocation>
</comment>
<evidence type="ECO:0000256" key="16">
    <source>
        <dbReference type="SAM" id="MobiDB-lite"/>
    </source>
</evidence>
<evidence type="ECO:0000256" key="3">
    <source>
        <dbReference type="ARBA" id="ARBA00005240"/>
    </source>
</evidence>
<dbReference type="GO" id="GO:0043564">
    <property type="term" value="C:Ku70:Ku80 complex"/>
    <property type="evidence" value="ECO:0007669"/>
    <property type="project" value="InterPro"/>
</dbReference>
<keyword evidence="13" id="KW-0233">DNA recombination</keyword>
<dbReference type="InterPro" id="IPR006165">
    <property type="entry name" value="Ku70"/>
</dbReference>
<dbReference type="OrthoDB" id="3249161at2759"/>
<evidence type="ECO:0000256" key="9">
    <source>
        <dbReference type="ARBA" id="ARBA00022806"/>
    </source>
</evidence>
<name>A0A1E3NK85_9ASCO</name>
<evidence type="ECO:0000256" key="6">
    <source>
        <dbReference type="ARBA" id="ARBA00022741"/>
    </source>
</evidence>